<sequence>MSSVQLDESVLKALKEFCKNEKEILGAAIFDSNGALIVSEYKQSIPPEQLKAFTNIFFSEDDAFSSGLLLFDTLYDVHRFYPNEKPSLVYGRRNGDKSDSEGIGVLRVMDSDALCGQTLFLVTTFKLPCLTTRAITHLRDYARKYLMKSSK</sequence>
<dbReference type="GeneID" id="68109758"/>
<reference evidence="1 2" key="1">
    <citation type="journal article" date="2019" name="Sci. Rep.">
        <title>Nanopore sequencing improves the draft genome of the human pathogenic amoeba Naegleria fowleri.</title>
        <authorList>
            <person name="Liechti N."/>
            <person name="Schurch N."/>
            <person name="Bruggmann R."/>
            <person name="Wittwer M."/>
        </authorList>
    </citation>
    <scope>NUCLEOTIDE SEQUENCE [LARGE SCALE GENOMIC DNA]</scope>
    <source>
        <strain evidence="1 2">ATCC 30894</strain>
    </source>
</reference>
<dbReference type="PANTHER" id="PTHR41752">
    <property type="entry name" value="PROFILIN"/>
    <property type="match status" value="1"/>
</dbReference>
<dbReference type="InterPro" id="IPR036140">
    <property type="entry name" value="PFN_sf"/>
</dbReference>
<gene>
    <name evidence="1" type="ORF">FDP41_002540</name>
</gene>
<evidence type="ECO:0000313" key="2">
    <source>
        <dbReference type="Proteomes" id="UP000444721"/>
    </source>
</evidence>
<proteinExistence type="predicted"/>
<dbReference type="AlphaFoldDB" id="A0A6A5BYS2"/>
<accession>A0A6A5BYS2</accession>
<protein>
    <recommendedName>
        <fullName evidence="3">Profilin</fullName>
    </recommendedName>
</protein>
<dbReference type="OMA" id="MPNISAR"/>
<dbReference type="PANTHER" id="PTHR41752:SF1">
    <property type="entry name" value="PROFILIN"/>
    <property type="match status" value="1"/>
</dbReference>
<keyword evidence="2" id="KW-1185">Reference proteome</keyword>
<dbReference type="Proteomes" id="UP000444721">
    <property type="component" value="Unassembled WGS sequence"/>
</dbReference>
<name>A0A6A5BYS2_NAEFO</name>
<dbReference type="VEuPathDB" id="AmoebaDB:NfTy_040950"/>
<dbReference type="OrthoDB" id="10277558at2759"/>
<comment type="caution">
    <text evidence="1">The sequence shown here is derived from an EMBL/GenBank/DDBJ whole genome shotgun (WGS) entry which is preliminary data.</text>
</comment>
<dbReference type="VEuPathDB" id="AmoebaDB:NF0075040"/>
<dbReference type="RefSeq" id="XP_044563433.1">
    <property type="nucleotide sequence ID" value="XM_044705746.1"/>
</dbReference>
<evidence type="ECO:0000313" key="1">
    <source>
        <dbReference type="EMBL" id="KAF0978720.1"/>
    </source>
</evidence>
<dbReference type="EMBL" id="VFQX01000029">
    <property type="protein sequence ID" value="KAF0978720.1"/>
    <property type="molecule type" value="Genomic_DNA"/>
</dbReference>
<evidence type="ECO:0008006" key="3">
    <source>
        <dbReference type="Google" id="ProtNLM"/>
    </source>
</evidence>
<dbReference type="SUPFAM" id="SSF55770">
    <property type="entry name" value="Profilin (actin-binding protein)"/>
    <property type="match status" value="1"/>
</dbReference>
<organism evidence="1 2">
    <name type="scientific">Naegleria fowleri</name>
    <name type="common">Brain eating amoeba</name>
    <dbReference type="NCBI Taxonomy" id="5763"/>
    <lineage>
        <taxon>Eukaryota</taxon>
        <taxon>Discoba</taxon>
        <taxon>Heterolobosea</taxon>
        <taxon>Tetramitia</taxon>
        <taxon>Eutetramitia</taxon>
        <taxon>Vahlkampfiidae</taxon>
        <taxon>Naegleria</taxon>
    </lineage>
</organism>
<dbReference type="VEuPathDB" id="AmoebaDB:FDP41_002540"/>